<dbReference type="Gene3D" id="3.40.980.10">
    <property type="entry name" value="MoaB/Mog-like domain"/>
    <property type="match status" value="1"/>
</dbReference>
<evidence type="ECO:0000256" key="4">
    <source>
        <dbReference type="ARBA" id="ARBA00023150"/>
    </source>
</evidence>
<keyword evidence="6" id="KW-0808">Transferase</keyword>
<dbReference type="SUPFAM" id="SSF63882">
    <property type="entry name" value="MoeA N-terminal region -like"/>
    <property type="match status" value="1"/>
</dbReference>
<dbReference type="Pfam" id="PF03454">
    <property type="entry name" value="MoeA_C"/>
    <property type="match status" value="1"/>
</dbReference>
<dbReference type="NCBIfam" id="NF045515">
    <property type="entry name" value="Glp_gephyrin"/>
    <property type="match status" value="1"/>
</dbReference>
<keyword evidence="9" id="KW-1185">Reference proteome</keyword>
<dbReference type="InterPro" id="IPR038987">
    <property type="entry name" value="MoeA-like"/>
</dbReference>
<name>A0ABU9NPV6_9FLAO</name>
<dbReference type="PANTHER" id="PTHR10192">
    <property type="entry name" value="MOLYBDOPTERIN BIOSYNTHESIS PROTEIN"/>
    <property type="match status" value="1"/>
</dbReference>
<dbReference type="InterPro" id="IPR005110">
    <property type="entry name" value="MoeA_linker/N"/>
</dbReference>
<dbReference type="Gene3D" id="3.90.105.10">
    <property type="entry name" value="Molybdopterin biosynthesis moea protein, domain 2"/>
    <property type="match status" value="1"/>
</dbReference>
<dbReference type="SUPFAM" id="SSF53218">
    <property type="entry name" value="Molybdenum cofactor biosynthesis proteins"/>
    <property type="match status" value="1"/>
</dbReference>
<feature type="domain" description="MoaB/Mog" evidence="7">
    <location>
        <begin position="171"/>
        <end position="309"/>
    </location>
</feature>
<evidence type="ECO:0000259" key="7">
    <source>
        <dbReference type="SMART" id="SM00852"/>
    </source>
</evidence>
<dbReference type="InterPro" id="IPR005111">
    <property type="entry name" value="MoeA_C_domain_IV"/>
</dbReference>
<dbReference type="Gene3D" id="2.40.340.10">
    <property type="entry name" value="MoeA, C-terminal, domain IV"/>
    <property type="match status" value="1"/>
</dbReference>
<keyword evidence="6" id="KW-0479">Metal-binding</keyword>
<dbReference type="InterPro" id="IPR036688">
    <property type="entry name" value="MoeA_C_domain_IV_sf"/>
</dbReference>
<comment type="catalytic activity">
    <reaction evidence="5">
        <text>adenylyl-molybdopterin + molybdate = Mo-molybdopterin + AMP + H(+)</text>
        <dbReference type="Rhea" id="RHEA:35047"/>
        <dbReference type="ChEBI" id="CHEBI:15378"/>
        <dbReference type="ChEBI" id="CHEBI:36264"/>
        <dbReference type="ChEBI" id="CHEBI:62727"/>
        <dbReference type="ChEBI" id="CHEBI:71302"/>
        <dbReference type="ChEBI" id="CHEBI:456215"/>
        <dbReference type="EC" id="2.10.1.1"/>
    </reaction>
</comment>
<evidence type="ECO:0000256" key="1">
    <source>
        <dbReference type="ARBA" id="ARBA00002901"/>
    </source>
</evidence>
<dbReference type="Pfam" id="PF00994">
    <property type="entry name" value="MoCF_biosynth"/>
    <property type="match status" value="1"/>
</dbReference>
<organism evidence="8 9">
    <name type="scientific">Flavobacterium polysaccharolyticum</name>
    <dbReference type="NCBI Taxonomy" id="3133148"/>
    <lineage>
        <taxon>Bacteria</taxon>
        <taxon>Pseudomonadati</taxon>
        <taxon>Bacteroidota</taxon>
        <taxon>Flavobacteriia</taxon>
        <taxon>Flavobacteriales</taxon>
        <taxon>Flavobacteriaceae</taxon>
        <taxon>Flavobacterium</taxon>
    </lineage>
</organism>
<comment type="pathway">
    <text evidence="2 6">Cofactor biosynthesis; molybdopterin biosynthesis.</text>
</comment>
<evidence type="ECO:0000256" key="5">
    <source>
        <dbReference type="ARBA" id="ARBA00047317"/>
    </source>
</evidence>
<dbReference type="PANTHER" id="PTHR10192:SF5">
    <property type="entry name" value="GEPHYRIN"/>
    <property type="match status" value="1"/>
</dbReference>
<dbReference type="InterPro" id="IPR036135">
    <property type="entry name" value="MoeA_linker/N_sf"/>
</dbReference>
<keyword evidence="6" id="KW-0460">Magnesium</keyword>
<proteinExistence type="inferred from homology"/>
<dbReference type="InterPro" id="IPR036425">
    <property type="entry name" value="MoaB/Mog-like_dom_sf"/>
</dbReference>
<accession>A0ABU9NPV6</accession>
<dbReference type="RefSeq" id="WP_342692041.1">
    <property type="nucleotide sequence ID" value="NZ_JBCGDP010000010.1"/>
</dbReference>
<dbReference type="Gene3D" id="2.170.190.11">
    <property type="entry name" value="Molybdopterin biosynthesis moea protein, domain 3"/>
    <property type="match status" value="1"/>
</dbReference>
<dbReference type="EC" id="2.10.1.1" evidence="6"/>
<dbReference type="Pfam" id="PF03453">
    <property type="entry name" value="MoeA_N"/>
    <property type="match status" value="1"/>
</dbReference>
<evidence type="ECO:0000313" key="8">
    <source>
        <dbReference type="EMBL" id="MEM0577120.1"/>
    </source>
</evidence>
<dbReference type="EMBL" id="JBCGDP010000010">
    <property type="protein sequence ID" value="MEM0577120.1"/>
    <property type="molecule type" value="Genomic_DNA"/>
</dbReference>
<dbReference type="CDD" id="cd00887">
    <property type="entry name" value="MoeA"/>
    <property type="match status" value="1"/>
</dbReference>
<evidence type="ECO:0000313" key="9">
    <source>
        <dbReference type="Proteomes" id="UP001468798"/>
    </source>
</evidence>
<evidence type="ECO:0000256" key="2">
    <source>
        <dbReference type="ARBA" id="ARBA00005046"/>
    </source>
</evidence>
<keyword evidence="6" id="KW-0500">Molybdenum</keyword>
<reference evidence="8 9" key="1">
    <citation type="submission" date="2024-03" db="EMBL/GenBank/DDBJ databases">
        <title>Two novel species of the genus Flavobacterium exhibiting potentially degradation of complex polysaccharides.</title>
        <authorList>
            <person name="Lian X."/>
        </authorList>
    </citation>
    <scope>NUCLEOTIDE SEQUENCE [LARGE SCALE GENOMIC DNA]</scope>
    <source>
        <strain evidence="8 9">N6</strain>
    </source>
</reference>
<dbReference type="SMART" id="SM00852">
    <property type="entry name" value="MoCF_biosynth"/>
    <property type="match status" value="1"/>
</dbReference>
<comment type="caution">
    <text evidence="8">The sequence shown here is derived from an EMBL/GenBank/DDBJ whole genome shotgun (WGS) entry which is preliminary data.</text>
</comment>
<comment type="cofactor">
    <cofactor evidence="6">
        <name>Mg(2+)</name>
        <dbReference type="ChEBI" id="CHEBI:18420"/>
    </cofactor>
</comment>
<protein>
    <recommendedName>
        <fullName evidence="6">Molybdopterin molybdenumtransferase</fullName>
        <ecNumber evidence="6">2.10.1.1</ecNumber>
    </recommendedName>
</protein>
<evidence type="ECO:0000256" key="3">
    <source>
        <dbReference type="ARBA" id="ARBA00010763"/>
    </source>
</evidence>
<keyword evidence="4 6" id="KW-0501">Molybdenum cofactor biosynthesis</keyword>
<evidence type="ECO:0000256" key="6">
    <source>
        <dbReference type="RuleBase" id="RU365090"/>
    </source>
</evidence>
<dbReference type="Proteomes" id="UP001468798">
    <property type="component" value="Unassembled WGS sequence"/>
</dbReference>
<sequence>MITVSEAFSILQNNLPTLKEENCSLLEARKKTLSQSIHSPIHMPPFRQSAMDGYAVGIHDKLTYEIIGEIKAGDAESFVLQPGQAVKIFTGAPVPDTAQAMIPIEKVTVTQSVLTVQSVPKLEDNIRPIGEQIKKGELALEKGTELDAAAIGFLAALGITTVPVYKKPSVGIVVTGNELLTPGTPLTYGKVYESNGVMLEAALMDAFFQEVARYAVKDDFESTKNTLQTAIEKHDVILVSGGISVGDYDFVAQALQELEVKTLFHKVNQKPGKPLFAGKVNEKMIFALPGNPAACLTCFYVYVLPTLKRISGQITQYEAMNSLPLEHHLSVNNSRAQFLKAKITNGKVAILSHQASSMLNTFSTANALVYVVDGNYDLKENELVTVYGVKN</sequence>
<comment type="function">
    <text evidence="1 6">Catalyzes the insertion of molybdate into adenylated molybdopterin with the concomitant release of AMP.</text>
</comment>
<dbReference type="SUPFAM" id="SSF63867">
    <property type="entry name" value="MoeA C-terminal domain-like"/>
    <property type="match status" value="1"/>
</dbReference>
<dbReference type="NCBIfam" id="TIGR00177">
    <property type="entry name" value="molyb_syn"/>
    <property type="match status" value="1"/>
</dbReference>
<comment type="similarity">
    <text evidence="3 6">Belongs to the MoeA family.</text>
</comment>
<gene>
    <name evidence="8" type="primary">glp</name>
    <name evidence="8" type="ORF">WFZ86_11490</name>
</gene>
<dbReference type="InterPro" id="IPR001453">
    <property type="entry name" value="MoaB/Mog_dom"/>
</dbReference>